<dbReference type="PROSITE" id="PS00371">
    <property type="entry name" value="PTS_EIIA_TYPE_1_HIS"/>
    <property type="match status" value="1"/>
</dbReference>
<dbReference type="GeneID" id="65915795"/>
<evidence type="ECO:0000256" key="5">
    <source>
        <dbReference type="ARBA" id="ARBA00022679"/>
    </source>
</evidence>
<evidence type="ECO:0000259" key="8">
    <source>
        <dbReference type="PROSITE" id="PS51093"/>
    </source>
</evidence>
<dbReference type="SUPFAM" id="SSF51261">
    <property type="entry name" value="Duplicated hybrid motif"/>
    <property type="match status" value="1"/>
</dbReference>
<name>A0A0R1FIQ0_9LACO</name>
<dbReference type="PANTHER" id="PTHR45008">
    <property type="entry name" value="PTS SYSTEM GLUCOSE-SPECIFIC EIIA COMPONENT"/>
    <property type="match status" value="1"/>
</dbReference>
<keyword evidence="5" id="KW-0808">Transferase</keyword>
<comment type="subcellular location">
    <subcellularLocation>
        <location evidence="2">Cell membrane</location>
        <topology evidence="2">Multi-pass membrane protein</topology>
    </subcellularLocation>
    <subcellularLocation>
        <location evidence="1">Cytoplasm</location>
    </subcellularLocation>
</comment>
<dbReference type="Gene3D" id="2.70.70.10">
    <property type="entry name" value="Glucose Permease (Domain IIA)"/>
    <property type="match status" value="1"/>
</dbReference>
<gene>
    <name evidence="9" type="ORF">FD22_GL001773</name>
</gene>
<dbReference type="NCBIfam" id="TIGR00830">
    <property type="entry name" value="PTBA"/>
    <property type="match status" value="1"/>
</dbReference>
<evidence type="ECO:0000256" key="7">
    <source>
        <dbReference type="ARBA" id="ARBA00022777"/>
    </source>
</evidence>
<feature type="domain" description="PTS EIIA type-1" evidence="8">
    <location>
        <begin position="31"/>
        <end position="135"/>
    </location>
</feature>
<evidence type="ECO:0000313" key="9">
    <source>
        <dbReference type="EMBL" id="KRK18986.1"/>
    </source>
</evidence>
<dbReference type="RefSeq" id="WP_003679284.1">
    <property type="nucleotide sequence ID" value="NZ_AZCN01000005.1"/>
</dbReference>
<dbReference type="GO" id="GO:0009401">
    <property type="term" value="P:phosphoenolpyruvate-dependent sugar phosphotransferase system"/>
    <property type="evidence" value="ECO:0007669"/>
    <property type="project" value="UniProtKB-KW"/>
</dbReference>
<evidence type="ECO:0000256" key="3">
    <source>
        <dbReference type="ARBA" id="ARBA00022448"/>
    </source>
</evidence>
<dbReference type="Proteomes" id="UP000051181">
    <property type="component" value="Unassembled WGS sequence"/>
</dbReference>
<dbReference type="PANTHER" id="PTHR45008:SF1">
    <property type="entry name" value="PTS SYSTEM GLUCOSE-SPECIFIC EIIA COMPONENT"/>
    <property type="match status" value="1"/>
</dbReference>
<proteinExistence type="predicted"/>
<keyword evidence="6" id="KW-0598">Phosphotransferase system</keyword>
<dbReference type="FunFam" id="2.70.70.10:FF:000001">
    <property type="entry name" value="PTS system glucose-specific IIA component"/>
    <property type="match status" value="1"/>
</dbReference>
<keyword evidence="3" id="KW-0813">Transport</keyword>
<comment type="caution">
    <text evidence="9">The sequence shown here is derived from an EMBL/GenBank/DDBJ whole genome shotgun (WGS) entry which is preliminary data.</text>
</comment>
<dbReference type="EMBL" id="AZCN01000005">
    <property type="protein sequence ID" value="KRK18986.1"/>
    <property type="molecule type" value="Genomic_DNA"/>
</dbReference>
<keyword evidence="7" id="KW-0418">Kinase</keyword>
<dbReference type="InterPro" id="IPR001127">
    <property type="entry name" value="PTS_EIIA_1_perm"/>
</dbReference>
<dbReference type="GO" id="GO:0016301">
    <property type="term" value="F:kinase activity"/>
    <property type="evidence" value="ECO:0007669"/>
    <property type="project" value="UniProtKB-KW"/>
</dbReference>
<evidence type="ECO:0000256" key="2">
    <source>
        <dbReference type="ARBA" id="ARBA00004651"/>
    </source>
</evidence>
<evidence type="ECO:0000313" key="10">
    <source>
        <dbReference type="Proteomes" id="UP000051181"/>
    </source>
</evidence>
<dbReference type="PATRIC" id="fig|913848.6.peg.1816"/>
<organism evidence="9 10">
    <name type="scientific">Loigolactobacillus coryniformis subsp. coryniformis KCTC 3167 = DSM 20001</name>
    <dbReference type="NCBI Taxonomy" id="913848"/>
    <lineage>
        <taxon>Bacteria</taxon>
        <taxon>Bacillati</taxon>
        <taxon>Bacillota</taxon>
        <taxon>Bacilli</taxon>
        <taxon>Lactobacillales</taxon>
        <taxon>Lactobacillaceae</taxon>
        <taxon>Loigolactobacillus</taxon>
    </lineage>
</organism>
<dbReference type="InterPro" id="IPR011055">
    <property type="entry name" value="Dup_hybrid_motif"/>
</dbReference>
<reference evidence="9 10" key="1">
    <citation type="journal article" date="2015" name="Genome Announc.">
        <title>Expanding the biotechnology potential of lactobacilli through comparative genomics of 213 strains and associated genera.</title>
        <authorList>
            <person name="Sun Z."/>
            <person name="Harris H.M."/>
            <person name="McCann A."/>
            <person name="Guo C."/>
            <person name="Argimon S."/>
            <person name="Zhang W."/>
            <person name="Yang X."/>
            <person name="Jeffery I.B."/>
            <person name="Cooney J.C."/>
            <person name="Kagawa T.F."/>
            <person name="Liu W."/>
            <person name="Song Y."/>
            <person name="Salvetti E."/>
            <person name="Wrobel A."/>
            <person name="Rasinkangas P."/>
            <person name="Parkhill J."/>
            <person name="Rea M.C."/>
            <person name="O'Sullivan O."/>
            <person name="Ritari J."/>
            <person name="Douillard F.P."/>
            <person name="Paul Ross R."/>
            <person name="Yang R."/>
            <person name="Briner A.E."/>
            <person name="Felis G.E."/>
            <person name="de Vos W.M."/>
            <person name="Barrangou R."/>
            <person name="Klaenhammer T.R."/>
            <person name="Caufield P.W."/>
            <person name="Cui Y."/>
            <person name="Zhang H."/>
            <person name="O'Toole P.W."/>
        </authorList>
    </citation>
    <scope>NUCLEOTIDE SEQUENCE [LARGE SCALE GENOMIC DNA]</scope>
    <source>
        <strain evidence="9 10">DSM 20001</strain>
    </source>
</reference>
<dbReference type="eggNOG" id="COG2190">
    <property type="taxonomic scope" value="Bacteria"/>
</dbReference>
<keyword evidence="4" id="KW-0762">Sugar transport</keyword>
<evidence type="ECO:0000256" key="6">
    <source>
        <dbReference type="ARBA" id="ARBA00022683"/>
    </source>
</evidence>
<dbReference type="GO" id="GO:0005886">
    <property type="term" value="C:plasma membrane"/>
    <property type="evidence" value="ECO:0007669"/>
    <property type="project" value="UniProtKB-SubCell"/>
</dbReference>
<dbReference type="InterPro" id="IPR050890">
    <property type="entry name" value="PTS_EIIA_component"/>
</dbReference>
<evidence type="ECO:0000256" key="1">
    <source>
        <dbReference type="ARBA" id="ARBA00004496"/>
    </source>
</evidence>
<dbReference type="AlphaFoldDB" id="A0A0R1FIQ0"/>
<accession>A0A0R1FIQ0</accession>
<sequence>MFNFLKKKSSPKDELHALATGKLIPLEQVADDVFSQKMMGDGFAVQPDTGEIVAPITGKIESIFPTKHALTISTSTGLELMLHLGLDTVELNGAPFSLNVSEGQMVTAGEPLVKMDLAAVTAAGKETTVIVVITNMDVVAELTTVETRSVTAGEVVQEISLK</sequence>
<protein>
    <submittedName>
        <fullName evidence="9">Pts system, glucose glucoside-specific enzyme iia component</fullName>
    </submittedName>
</protein>
<dbReference type="PROSITE" id="PS51093">
    <property type="entry name" value="PTS_EIIA_TYPE_1"/>
    <property type="match status" value="1"/>
</dbReference>
<dbReference type="GO" id="GO:0005737">
    <property type="term" value="C:cytoplasm"/>
    <property type="evidence" value="ECO:0007669"/>
    <property type="project" value="UniProtKB-SubCell"/>
</dbReference>
<evidence type="ECO:0000256" key="4">
    <source>
        <dbReference type="ARBA" id="ARBA00022597"/>
    </source>
</evidence>
<dbReference type="Pfam" id="PF00358">
    <property type="entry name" value="PTS_EIIA_1"/>
    <property type="match status" value="1"/>
</dbReference>